<feature type="transmembrane region" description="Helical" evidence="1">
    <location>
        <begin position="43"/>
        <end position="60"/>
    </location>
</feature>
<name>A0AAW0FV40_9APHY</name>
<dbReference type="Proteomes" id="UP001385951">
    <property type="component" value="Unassembled WGS sequence"/>
</dbReference>
<comment type="caution">
    <text evidence="2">The sequence shown here is derived from an EMBL/GenBank/DDBJ whole genome shotgun (WGS) entry which is preliminary data.</text>
</comment>
<dbReference type="EMBL" id="JASBNA010000034">
    <property type="protein sequence ID" value="KAK7682730.1"/>
    <property type="molecule type" value="Genomic_DNA"/>
</dbReference>
<keyword evidence="1" id="KW-0472">Membrane</keyword>
<feature type="transmembrane region" description="Helical" evidence="1">
    <location>
        <begin position="69"/>
        <end position="87"/>
    </location>
</feature>
<protein>
    <submittedName>
        <fullName evidence="2">Uncharacterized protein</fullName>
    </submittedName>
</protein>
<proteinExistence type="predicted"/>
<reference evidence="2 3" key="1">
    <citation type="submission" date="2022-09" db="EMBL/GenBank/DDBJ databases">
        <authorList>
            <person name="Palmer J.M."/>
        </authorList>
    </citation>
    <scope>NUCLEOTIDE SEQUENCE [LARGE SCALE GENOMIC DNA]</scope>
    <source>
        <strain evidence="2 3">DSM 7382</strain>
    </source>
</reference>
<keyword evidence="1" id="KW-1133">Transmembrane helix</keyword>
<keyword evidence="3" id="KW-1185">Reference proteome</keyword>
<organism evidence="2 3">
    <name type="scientific">Cerrena zonata</name>
    <dbReference type="NCBI Taxonomy" id="2478898"/>
    <lineage>
        <taxon>Eukaryota</taxon>
        <taxon>Fungi</taxon>
        <taxon>Dikarya</taxon>
        <taxon>Basidiomycota</taxon>
        <taxon>Agaricomycotina</taxon>
        <taxon>Agaricomycetes</taxon>
        <taxon>Polyporales</taxon>
        <taxon>Cerrenaceae</taxon>
        <taxon>Cerrena</taxon>
    </lineage>
</organism>
<evidence type="ECO:0000313" key="2">
    <source>
        <dbReference type="EMBL" id="KAK7682730.1"/>
    </source>
</evidence>
<evidence type="ECO:0000313" key="3">
    <source>
        <dbReference type="Proteomes" id="UP001385951"/>
    </source>
</evidence>
<sequence>MVRHSLPTHQVPALSFLLHLSSCIMDASISVQSIIGGFVESAGISNILFGITITQFYVYTQNWKRDPRWLKWLATGIMFLEVLYTVFSQRAQYYYSVLSVENPVLILRSDW</sequence>
<accession>A0AAW0FV40</accession>
<gene>
    <name evidence="2" type="ORF">QCA50_014113</name>
</gene>
<dbReference type="AlphaFoldDB" id="A0AAW0FV40"/>
<evidence type="ECO:0000256" key="1">
    <source>
        <dbReference type="SAM" id="Phobius"/>
    </source>
</evidence>
<keyword evidence="1" id="KW-0812">Transmembrane</keyword>